<dbReference type="NCBIfam" id="TIGR01646">
    <property type="entry name" value="vgr_GE"/>
    <property type="match status" value="1"/>
</dbReference>
<organism evidence="1 2">
    <name type="scientific">Pseudomonas lini</name>
    <dbReference type="NCBI Taxonomy" id="163011"/>
    <lineage>
        <taxon>Bacteria</taxon>
        <taxon>Pseudomonadati</taxon>
        <taxon>Pseudomonadota</taxon>
        <taxon>Gammaproteobacteria</taxon>
        <taxon>Pseudomonadales</taxon>
        <taxon>Pseudomonadaceae</taxon>
        <taxon>Pseudomonas</taxon>
    </lineage>
</organism>
<comment type="caution">
    <text evidence="1">The sequence shown here is derived from an EMBL/GenBank/DDBJ whole genome shotgun (WGS) entry which is preliminary data.</text>
</comment>
<evidence type="ECO:0000313" key="1">
    <source>
        <dbReference type="EMBL" id="RON27594.1"/>
    </source>
</evidence>
<dbReference type="AlphaFoldDB" id="A0A423IQ64"/>
<dbReference type="InterPro" id="IPR037026">
    <property type="entry name" value="Vgr_OB-fold_dom_sf"/>
</dbReference>
<reference evidence="1 2" key="1">
    <citation type="submission" date="2016-10" db="EMBL/GenBank/DDBJ databases">
        <title>Comparative genome analysis of multiple Pseudomonas spp. focuses on biocontrol and plant growth promoting traits.</title>
        <authorList>
            <person name="Tao X.-Y."/>
            <person name="Taylor C.G."/>
        </authorList>
    </citation>
    <scope>NUCLEOTIDE SEQUENCE [LARGE SCALE GENOMIC DNA]</scope>
    <source>
        <strain evidence="1 2">48C10</strain>
    </source>
</reference>
<accession>A0A423IQ64</accession>
<dbReference type="Pfam" id="PF05954">
    <property type="entry name" value="Phage_GPD"/>
    <property type="match status" value="1"/>
</dbReference>
<dbReference type="NCBIfam" id="TIGR03361">
    <property type="entry name" value="VI_Rhs_Vgr"/>
    <property type="match status" value="1"/>
</dbReference>
<dbReference type="Gene3D" id="2.30.110.50">
    <property type="match status" value="1"/>
</dbReference>
<dbReference type="Gene3D" id="3.55.50.10">
    <property type="entry name" value="Baseplate protein-like domains"/>
    <property type="match status" value="1"/>
</dbReference>
<dbReference type="SUPFAM" id="SSF69255">
    <property type="entry name" value="gp5 N-terminal domain-like"/>
    <property type="match status" value="1"/>
</dbReference>
<dbReference type="InterPro" id="IPR006533">
    <property type="entry name" value="T6SS_Vgr_RhsGE"/>
</dbReference>
<gene>
    <name evidence="1" type="ORF">BK663_10170</name>
</gene>
<dbReference type="EMBL" id="MOBN01000019">
    <property type="protein sequence ID" value="RON27594.1"/>
    <property type="molecule type" value="Genomic_DNA"/>
</dbReference>
<dbReference type="Gene3D" id="2.40.50.230">
    <property type="entry name" value="Gp5 N-terminal domain"/>
    <property type="match status" value="1"/>
</dbReference>
<protein>
    <submittedName>
        <fullName evidence="1">Type IV secretion protein Rhs</fullName>
    </submittedName>
</protein>
<proteinExistence type="predicted"/>
<dbReference type="RefSeq" id="WP_123720347.1">
    <property type="nucleotide sequence ID" value="NZ_MOBN01000019.1"/>
</dbReference>
<dbReference type="Proteomes" id="UP000284168">
    <property type="component" value="Unassembled WGS sequence"/>
</dbReference>
<dbReference type="Gene3D" id="4.10.220.110">
    <property type="match status" value="1"/>
</dbReference>
<name>A0A423IQ64_9PSED</name>
<evidence type="ECO:0000313" key="2">
    <source>
        <dbReference type="Proteomes" id="UP000284168"/>
    </source>
</evidence>
<dbReference type="SUPFAM" id="SSF69279">
    <property type="entry name" value="Phage tail proteins"/>
    <property type="match status" value="2"/>
</dbReference>
<dbReference type="InterPro" id="IPR017847">
    <property type="entry name" value="T6SS_RhsGE_Vgr_subset"/>
</dbReference>
<sequence>MHNDKESPFTLTLLDGGLSLQVLQFSGREGLNQPYRFDIDVISLAPALHLDHWLQQPAFLRLADDQGIHGVIHSVSREHRGPHRVGYSLVLAPYLQQLHLHSSRRVFHRLSVPAIVRQLLEEHQLPEHSYRFELANGCYPSRPFCIQYDESDLAFMQRLCEEEGIHYHFEHQHDGHVLVLADDSLSFPQEPLLMPFQDDAFNDSALPVISELFQRHDPDLAPARWEARNRGAQVIGDGAANHPLTRTGPMMARPAPEQLHHDQLSRRRLERLRCQQRQIHGQSNQSELCSGRILQVAEHPLSSFNDQWLLTDIRHQGQQPSILAEDQPGSARRYNNQFTAIPWSTVFRPALKHARPSIPGYQTARVLGSVGQPAALDDQDRIQVRLWPTPAFEVDESDGLWLPVALATPDGRIDPSRLPMAGTDVLVSFLDSDPDRPVLCAGMGHPQPSRPAPEPRRDGRLLLDWLINRSDLAP</sequence>